<feature type="region of interest" description="Disordered" evidence="4">
    <location>
        <begin position="1"/>
        <end position="68"/>
    </location>
</feature>
<dbReference type="CDD" id="cd00200">
    <property type="entry name" value="WD40"/>
    <property type="match status" value="1"/>
</dbReference>
<feature type="repeat" description="WD" evidence="3">
    <location>
        <begin position="430"/>
        <end position="461"/>
    </location>
</feature>
<name>A0A238FKW5_9BASI</name>
<evidence type="ECO:0000256" key="4">
    <source>
        <dbReference type="SAM" id="MobiDB-lite"/>
    </source>
</evidence>
<dbReference type="PANTHER" id="PTHR19857">
    <property type="entry name" value="MITOCHONDRIAL DIVISION PROTEIN 1-RELATED"/>
    <property type="match status" value="1"/>
</dbReference>
<dbReference type="EMBL" id="FMSP01000021">
    <property type="protein sequence ID" value="SCV74422.1"/>
    <property type="molecule type" value="Genomic_DNA"/>
</dbReference>
<gene>
    <name evidence="5" type="ORF">BQ2448_8061</name>
</gene>
<reference evidence="6" key="1">
    <citation type="submission" date="2016-09" db="EMBL/GenBank/DDBJ databases">
        <authorList>
            <person name="Jeantristanb JTB J.-T."/>
            <person name="Ricardo R."/>
        </authorList>
    </citation>
    <scope>NUCLEOTIDE SEQUENCE [LARGE SCALE GENOMIC DNA]</scope>
</reference>
<feature type="repeat" description="WD" evidence="3">
    <location>
        <begin position="249"/>
        <end position="289"/>
    </location>
</feature>
<dbReference type="InterPro" id="IPR020472">
    <property type="entry name" value="WD40_PAC1"/>
</dbReference>
<evidence type="ECO:0000256" key="1">
    <source>
        <dbReference type="ARBA" id="ARBA00022574"/>
    </source>
</evidence>
<organism evidence="5 6">
    <name type="scientific">Microbotryum intermedium</name>
    <dbReference type="NCBI Taxonomy" id="269621"/>
    <lineage>
        <taxon>Eukaryota</taxon>
        <taxon>Fungi</taxon>
        <taxon>Dikarya</taxon>
        <taxon>Basidiomycota</taxon>
        <taxon>Pucciniomycotina</taxon>
        <taxon>Microbotryomycetes</taxon>
        <taxon>Microbotryales</taxon>
        <taxon>Microbotryaceae</taxon>
        <taxon>Microbotryum</taxon>
    </lineage>
</organism>
<dbReference type="Pfam" id="PF00400">
    <property type="entry name" value="WD40"/>
    <property type="match status" value="5"/>
</dbReference>
<proteinExistence type="predicted"/>
<dbReference type="SUPFAM" id="SSF50978">
    <property type="entry name" value="WD40 repeat-like"/>
    <property type="match status" value="1"/>
</dbReference>
<evidence type="ECO:0000256" key="3">
    <source>
        <dbReference type="PROSITE-ProRule" id="PRU00221"/>
    </source>
</evidence>
<dbReference type="InterPro" id="IPR051179">
    <property type="entry name" value="WD_repeat_multifunction"/>
</dbReference>
<dbReference type="OrthoDB" id="10261640at2759"/>
<dbReference type="PROSITE" id="PS50082">
    <property type="entry name" value="WD_REPEATS_2"/>
    <property type="match status" value="5"/>
</dbReference>
<feature type="repeat" description="WD" evidence="3">
    <location>
        <begin position="388"/>
        <end position="429"/>
    </location>
</feature>
<dbReference type="Proteomes" id="UP000198372">
    <property type="component" value="Unassembled WGS sequence"/>
</dbReference>
<evidence type="ECO:0000313" key="6">
    <source>
        <dbReference type="Proteomes" id="UP000198372"/>
    </source>
</evidence>
<dbReference type="Gene3D" id="2.130.10.10">
    <property type="entry name" value="YVTN repeat-like/Quinoprotein amine dehydrogenase"/>
    <property type="match status" value="2"/>
</dbReference>
<evidence type="ECO:0000256" key="2">
    <source>
        <dbReference type="ARBA" id="ARBA00022737"/>
    </source>
</evidence>
<feature type="repeat" description="WD" evidence="3">
    <location>
        <begin position="129"/>
        <end position="160"/>
    </location>
</feature>
<dbReference type="InterPro" id="IPR036322">
    <property type="entry name" value="WD40_repeat_dom_sf"/>
</dbReference>
<dbReference type="SMART" id="SM00320">
    <property type="entry name" value="WD40"/>
    <property type="match status" value="8"/>
</dbReference>
<feature type="compositionally biased region" description="Acidic residues" evidence="4">
    <location>
        <begin position="21"/>
        <end position="40"/>
    </location>
</feature>
<dbReference type="InterPro" id="IPR015943">
    <property type="entry name" value="WD40/YVTN_repeat-like_dom_sf"/>
</dbReference>
<dbReference type="InterPro" id="IPR001680">
    <property type="entry name" value="WD40_rpt"/>
</dbReference>
<keyword evidence="2" id="KW-0677">Repeat</keyword>
<feature type="repeat" description="WD" evidence="3">
    <location>
        <begin position="217"/>
        <end position="248"/>
    </location>
</feature>
<accession>A0A238FKW5</accession>
<feature type="compositionally biased region" description="Basic residues" evidence="4">
    <location>
        <begin position="1"/>
        <end position="11"/>
    </location>
</feature>
<keyword evidence="1 3" id="KW-0853">WD repeat</keyword>
<dbReference type="PANTHER" id="PTHR19857:SF8">
    <property type="entry name" value="ANGIO-ASSOCIATED MIGRATORY CELL PROTEIN"/>
    <property type="match status" value="1"/>
</dbReference>
<dbReference type="STRING" id="269621.A0A238FKW5"/>
<evidence type="ECO:0000313" key="5">
    <source>
        <dbReference type="EMBL" id="SCV74422.1"/>
    </source>
</evidence>
<protein>
    <submittedName>
        <fullName evidence="5">BQ2448_8061 protein</fullName>
    </submittedName>
</protein>
<keyword evidence="6" id="KW-1185">Reference proteome</keyword>
<sequence length="487" mass="52523">MSHLPHHHHSSTQHPSHQEQPEDDQPEFVADEDVVEVEELLVDRQPGDEPMDDENEHDHDGQEGDEDEDAADQLLQNGFDDSSLTFSEHQGAVFVLTLHPSQQNIAVSGGEDDLGLLFDTTTGEVLQRLEAHSDSVTSVGFSSDGEMVATGGMDGRVKVWARQKQANVADDWSKWALVQDLEGPDEVNVRCACADSAEQRAEGADSIGHPPRRTQWIDWHPKGNFLLAGGADGTVWMWKLPSGEVVHVLSGHTTPVTCGKWTPDGKFVTCSGDSTMILWDPRNGDQLHKLSPSDARFRLDGGVNCIAINPAATVAILGGAEGGLRAINLLAGTVLAQMQGHEEGTSVEQVAFSEVPAVGSVSVMVVVSVGTDGRVCTWEANSFKLRSTGKHEDAVTSLAFSPNTTTFVTGSADHTLKIWDYRRGTCEKTLLGHRDVVHACSVSKDGGLVVSAGEDGDVKVFRPFEERKDPLAVVGGEEGSRDADMRE</sequence>
<dbReference type="PROSITE" id="PS50294">
    <property type="entry name" value="WD_REPEATS_REGION"/>
    <property type="match status" value="3"/>
</dbReference>
<dbReference type="PRINTS" id="PR00320">
    <property type="entry name" value="GPROTEINBRPT"/>
</dbReference>
<dbReference type="AlphaFoldDB" id="A0A238FKW5"/>